<evidence type="ECO:0000313" key="4">
    <source>
        <dbReference type="Proteomes" id="UP001209878"/>
    </source>
</evidence>
<dbReference type="PANTHER" id="PTHR47020:SF1">
    <property type="entry name" value="HILLARIN"/>
    <property type="match status" value="1"/>
</dbReference>
<feature type="compositionally biased region" description="Basic and acidic residues" evidence="1">
    <location>
        <begin position="505"/>
        <end position="561"/>
    </location>
</feature>
<protein>
    <recommendedName>
        <fullName evidence="2">KY-like immunoglobulin-like domain-containing protein</fullName>
    </recommendedName>
</protein>
<name>A0AAD9L168_RIDPI</name>
<feature type="domain" description="KY-like immunoglobulin-like" evidence="2">
    <location>
        <begin position="22"/>
        <end position="153"/>
    </location>
</feature>
<gene>
    <name evidence="3" type="ORF">NP493_432g01040</name>
</gene>
<dbReference type="AlphaFoldDB" id="A0AAD9L168"/>
<dbReference type="InterPro" id="IPR053041">
    <property type="entry name" value="Transglut-like_Superfamily_Mod"/>
</dbReference>
<dbReference type="PANTHER" id="PTHR47020">
    <property type="entry name" value="HILLARIN"/>
    <property type="match status" value="1"/>
</dbReference>
<keyword evidence="4" id="KW-1185">Reference proteome</keyword>
<organism evidence="3 4">
    <name type="scientific">Ridgeia piscesae</name>
    <name type="common">Tubeworm</name>
    <dbReference type="NCBI Taxonomy" id="27915"/>
    <lineage>
        <taxon>Eukaryota</taxon>
        <taxon>Metazoa</taxon>
        <taxon>Spiralia</taxon>
        <taxon>Lophotrochozoa</taxon>
        <taxon>Annelida</taxon>
        <taxon>Polychaeta</taxon>
        <taxon>Sedentaria</taxon>
        <taxon>Canalipalpata</taxon>
        <taxon>Sabellida</taxon>
        <taxon>Siboglinidae</taxon>
        <taxon>Ridgeia</taxon>
    </lineage>
</organism>
<feature type="domain" description="KY-like immunoglobulin-like" evidence="2">
    <location>
        <begin position="296"/>
        <end position="403"/>
    </location>
</feature>
<proteinExistence type="predicted"/>
<feature type="compositionally biased region" description="Basic residues" evidence="1">
    <location>
        <begin position="849"/>
        <end position="858"/>
    </location>
</feature>
<dbReference type="InterPro" id="IPR056564">
    <property type="entry name" value="Ig-like_KY"/>
</dbReference>
<feature type="compositionally biased region" description="Polar residues" evidence="1">
    <location>
        <begin position="861"/>
        <end position="879"/>
    </location>
</feature>
<evidence type="ECO:0000259" key="2">
    <source>
        <dbReference type="Pfam" id="PF23265"/>
    </source>
</evidence>
<sequence length="879" mass="100762">MICSHLPEDPALQLLARPITSDEFEMMAYLRLSYFDFGLHSLSKPKCVIFTNTGDVTLEFGLPENSEHTFRYALYKAALDQTRDRMNGAQLKQYVFMDVSKKQKKLRVHIEFPWIGKYKINLNGKALGWNYSSELCAYVIHCQKPKFTCKPHPLADRDLWGAGGEAEAIGLEPVNHDGGLIIAEDGQAEMAFKMTLAKYMQFKYTLESDDIDQQTLNNYVIHYVIDGEVYFLAKLPTYGKYVFKLFAKDTRHHTDFQHVSNYLITSDMGCADQKEFPKSESGQVGLMDDSGGVTITPVSHRRPLITCKNKGEVDITMSTERDAEISAHLIRDDKGNADDFSNHVFIERDGKDFTLNVTFPKVGMYLLTVFARPAGRSDDDERATSFKYVINVKQPKWQCTPFPRPLEWDNEFRLIEPKNANLEPDKEVHFAVIVPGATQVYLDNAQKSALASKGQDRWEGDVIPSSGDAELKVCGVFEENNKSLLAYQILTRSLTKKVEEEQAQRMREGELAQKQEASRRQKEREAAEARREREEEEAERKARDFEENRTQYEEEEAKWQEEEGEFEVEMTPTIERQSTMVKAENPEEAWDKWKEQHTDMASTMMLTRLHQATRLRERELLTKAVRDCKEAGLADHEAVVKAERLLRVLAMKTKLQKAVDGRELNELLATIQEVEDLGFDKSLQQEMIVARCLADHLTRLLQLKLVILNMDKNTMSEIRRYDRPPAVVHQVLRATFLLLGEDEKTMSDWKKCRAFCNPNGKEGLQRKIMTFDTKKVHPELMARCKELLDEFSVTEVQRISAGAGTFFVWAKGVMSEVERQNPSGDEKVVPASIYRQQVILNRLPPSPPRFRRNRRRKPPATDTNTVITPPESSRSGNVG</sequence>
<reference evidence="3" key="1">
    <citation type="journal article" date="2023" name="Mol. Biol. Evol.">
        <title>Third-Generation Sequencing Reveals the Adaptive Role of the Epigenome in Three Deep-Sea Polychaetes.</title>
        <authorList>
            <person name="Perez M."/>
            <person name="Aroh O."/>
            <person name="Sun Y."/>
            <person name="Lan Y."/>
            <person name="Juniper S.K."/>
            <person name="Young C.R."/>
            <person name="Angers B."/>
            <person name="Qian P.Y."/>
        </authorList>
    </citation>
    <scope>NUCLEOTIDE SEQUENCE</scope>
    <source>
        <strain evidence="3">R07B-5</strain>
    </source>
</reference>
<comment type="caution">
    <text evidence="3">The sequence shown here is derived from an EMBL/GenBank/DDBJ whole genome shotgun (WGS) entry which is preliminary data.</text>
</comment>
<dbReference type="Pfam" id="PF23265">
    <property type="entry name" value="Ig-like_KY"/>
    <property type="match status" value="3"/>
</dbReference>
<evidence type="ECO:0000256" key="1">
    <source>
        <dbReference type="SAM" id="MobiDB-lite"/>
    </source>
</evidence>
<feature type="region of interest" description="Disordered" evidence="1">
    <location>
        <begin position="505"/>
        <end position="566"/>
    </location>
</feature>
<feature type="region of interest" description="Disordered" evidence="1">
    <location>
        <begin position="843"/>
        <end position="879"/>
    </location>
</feature>
<feature type="domain" description="KY-like immunoglobulin-like" evidence="2">
    <location>
        <begin position="169"/>
        <end position="274"/>
    </location>
</feature>
<accession>A0AAD9L168</accession>
<dbReference type="Proteomes" id="UP001209878">
    <property type="component" value="Unassembled WGS sequence"/>
</dbReference>
<dbReference type="EMBL" id="JAODUO010000432">
    <property type="protein sequence ID" value="KAK2180675.1"/>
    <property type="molecule type" value="Genomic_DNA"/>
</dbReference>
<evidence type="ECO:0000313" key="3">
    <source>
        <dbReference type="EMBL" id="KAK2180675.1"/>
    </source>
</evidence>
<dbReference type="Gene3D" id="1.20.920.20">
    <property type="match status" value="1"/>
</dbReference>